<feature type="transmembrane region" description="Helical" evidence="8">
    <location>
        <begin position="140"/>
        <end position="163"/>
    </location>
</feature>
<evidence type="ECO:0000313" key="10">
    <source>
        <dbReference type="EMBL" id="MDW5592845.1"/>
    </source>
</evidence>
<keyword evidence="5 8" id="KW-1133">Transmembrane helix</keyword>
<feature type="transmembrane region" description="Helical" evidence="8">
    <location>
        <begin position="253"/>
        <end position="274"/>
    </location>
</feature>
<dbReference type="Pfam" id="PF00909">
    <property type="entry name" value="Ammonium_transp"/>
    <property type="match status" value="1"/>
</dbReference>
<dbReference type="RefSeq" id="WP_318595102.1">
    <property type="nucleotide sequence ID" value="NZ_JAWSTH010000001.1"/>
</dbReference>
<dbReference type="SUPFAM" id="SSF111352">
    <property type="entry name" value="Ammonium transporter"/>
    <property type="match status" value="1"/>
</dbReference>
<dbReference type="InterPro" id="IPR018047">
    <property type="entry name" value="Ammonium_transpt_CS"/>
</dbReference>
<feature type="transmembrane region" description="Helical" evidence="8">
    <location>
        <begin position="115"/>
        <end position="133"/>
    </location>
</feature>
<keyword evidence="3 8" id="KW-0813">Transport</keyword>
<dbReference type="PROSITE" id="PS01219">
    <property type="entry name" value="AMMONIUM_TRANSP"/>
    <property type="match status" value="1"/>
</dbReference>
<reference evidence="10 11" key="2">
    <citation type="submission" date="2023-10" db="EMBL/GenBank/DDBJ databases">
        <authorList>
            <person name="Han X.F."/>
        </authorList>
    </citation>
    <scope>NUCLEOTIDE SEQUENCE [LARGE SCALE GENOMIC DNA]</scope>
    <source>
        <strain evidence="10 11">KCTC 39840</strain>
    </source>
</reference>
<keyword evidence="7 8" id="KW-0924">Ammonia transport</keyword>
<sequence length="453" mass="46480">MTGALVIGARTLESVTLDLDALWIVVAAVLVMFMQAGFACLEIGFSRGKNVGSVVAKVLLNFSVVSLVWWACGFALAFGGGAWLAGDSGFFLHVGQTLSPGSPIAGPVTPADSGFVLFQMVFCAVSLAIVWGTTLERIRFIAYPIYAVVFAAVIYPLVAHWIFGGGLLGQIGSGMQDFAGSTVVHLTGATGGLAALLLLGPRRGKYGPDGEPRAIPGHSMPMFGLGVLILWLGWFGFNAGSTLTTTGARFAEVALATNIAAAAGVVGAAITVTLLTRRLDVGMVGNGAIGALVAITAPCGFVELWAAPLIGLVAGVLVVVSVLAIDRVLDDPVGALSAHGVAGIWGTLSCGIFAAPRLADAPGAPGQAGLIYNGSFEQLGVQALGVVLAFTLVFTISYVTFAAIKAIFGLRVTEAEEEEGLDLVEHGMYGYPEQFIVGGEAGVEPVADEPAVR</sequence>
<evidence type="ECO:0000256" key="2">
    <source>
        <dbReference type="ARBA" id="ARBA00005887"/>
    </source>
</evidence>
<dbReference type="PANTHER" id="PTHR11730:SF6">
    <property type="entry name" value="AMMONIUM TRANSPORTER"/>
    <property type="match status" value="1"/>
</dbReference>
<evidence type="ECO:0000256" key="8">
    <source>
        <dbReference type="RuleBase" id="RU362002"/>
    </source>
</evidence>
<feature type="transmembrane region" description="Helical" evidence="8">
    <location>
        <begin position="183"/>
        <end position="201"/>
    </location>
</feature>
<feature type="transmembrane region" description="Helical" evidence="8">
    <location>
        <begin position="304"/>
        <end position="324"/>
    </location>
</feature>
<dbReference type="Proteomes" id="UP001284601">
    <property type="component" value="Unassembled WGS sequence"/>
</dbReference>
<feature type="transmembrane region" description="Helical" evidence="8">
    <location>
        <begin position="58"/>
        <end position="85"/>
    </location>
</feature>
<dbReference type="PRINTS" id="PR00342">
    <property type="entry name" value="RHESUSRHD"/>
</dbReference>
<evidence type="ECO:0000256" key="1">
    <source>
        <dbReference type="ARBA" id="ARBA00004141"/>
    </source>
</evidence>
<evidence type="ECO:0000256" key="3">
    <source>
        <dbReference type="ARBA" id="ARBA00022448"/>
    </source>
</evidence>
<feature type="transmembrane region" description="Helical" evidence="8">
    <location>
        <begin position="21"/>
        <end position="46"/>
    </location>
</feature>
<dbReference type="PANTHER" id="PTHR11730">
    <property type="entry name" value="AMMONIUM TRANSPORTER"/>
    <property type="match status" value="1"/>
</dbReference>
<dbReference type="InterPro" id="IPR002229">
    <property type="entry name" value="RhesusRHD"/>
</dbReference>
<protein>
    <recommendedName>
        <fullName evidence="8">Ammonium transporter</fullName>
    </recommendedName>
</protein>
<gene>
    <name evidence="10" type="ORF">R7226_00750</name>
</gene>
<reference evidence="11" key="1">
    <citation type="submission" date="2023-07" db="EMBL/GenBank/DDBJ databases">
        <title>Conexibacter stalactiti sp. nov., isolated from stalactites in a lava cave and emended description of the genus Conexibacter.</title>
        <authorList>
            <person name="Lee S.D."/>
        </authorList>
    </citation>
    <scope>NUCLEOTIDE SEQUENCE [LARGE SCALE GENOMIC DNA]</scope>
    <source>
        <strain evidence="11">KCTC 39840</strain>
    </source>
</reference>
<evidence type="ECO:0000256" key="5">
    <source>
        <dbReference type="ARBA" id="ARBA00022989"/>
    </source>
</evidence>
<keyword evidence="4 8" id="KW-0812">Transmembrane</keyword>
<feature type="transmembrane region" description="Helical" evidence="8">
    <location>
        <begin position="281"/>
        <end position="298"/>
    </location>
</feature>
<comment type="similarity">
    <text evidence="2 8">Belongs to the ammonia transporter channel (TC 1.A.11.2) family.</text>
</comment>
<evidence type="ECO:0000256" key="6">
    <source>
        <dbReference type="ARBA" id="ARBA00023136"/>
    </source>
</evidence>
<dbReference type="Gene3D" id="1.10.3430.10">
    <property type="entry name" value="Ammonium transporter AmtB like domains"/>
    <property type="match status" value="1"/>
</dbReference>
<keyword evidence="11" id="KW-1185">Reference proteome</keyword>
<keyword evidence="6 8" id="KW-0472">Membrane</keyword>
<evidence type="ECO:0000256" key="4">
    <source>
        <dbReference type="ARBA" id="ARBA00022692"/>
    </source>
</evidence>
<feature type="domain" description="Ammonium transporter AmtB-like" evidence="9">
    <location>
        <begin position="22"/>
        <end position="431"/>
    </location>
</feature>
<evidence type="ECO:0000313" key="11">
    <source>
        <dbReference type="Proteomes" id="UP001284601"/>
    </source>
</evidence>
<evidence type="ECO:0000259" key="9">
    <source>
        <dbReference type="Pfam" id="PF00909"/>
    </source>
</evidence>
<evidence type="ECO:0000256" key="7">
    <source>
        <dbReference type="ARBA" id="ARBA00023177"/>
    </source>
</evidence>
<dbReference type="EMBL" id="JAWSTH010000001">
    <property type="protein sequence ID" value="MDW5592845.1"/>
    <property type="molecule type" value="Genomic_DNA"/>
</dbReference>
<comment type="caution">
    <text evidence="10">The sequence shown here is derived from an EMBL/GenBank/DDBJ whole genome shotgun (WGS) entry which is preliminary data.</text>
</comment>
<name>A0ABU4HHX3_9ACTN</name>
<proteinExistence type="inferred from homology"/>
<dbReference type="InterPro" id="IPR024041">
    <property type="entry name" value="NH4_transpt_AmtB-like_dom"/>
</dbReference>
<feature type="transmembrane region" description="Helical" evidence="8">
    <location>
        <begin position="379"/>
        <end position="401"/>
    </location>
</feature>
<feature type="transmembrane region" description="Helical" evidence="8">
    <location>
        <begin position="336"/>
        <end position="359"/>
    </location>
</feature>
<accession>A0ABU4HHX3</accession>
<feature type="transmembrane region" description="Helical" evidence="8">
    <location>
        <begin position="222"/>
        <end position="241"/>
    </location>
</feature>
<dbReference type="InterPro" id="IPR029020">
    <property type="entry name" value="Ammonium/urea_transptr"/>
</dbReference>
<organism evidence="10 11">
    <name type="scientific">Conexibacter stalactiti</name>
    <dbReference type="NCBI Taxonomy" id="1940611"/>
    <lineage>
        <taxon>Bacteria</taxon>
        <taxon>Bacillati</taxon>
        <taxon>Actinomycetota</taxon>
        <taxon>Thermoleophilia</taxon>
        <taxon>Solirubrobacterales</taxon>
        <taxon>Conexibacteraceae</taxon>
        <taxon>Conexibacter</taxon>
    </lineage>
</organism>
<dbReference type="InterPro" id="IPR001905">
    <property type="entry name" value="Ammonium_transpt"/>
</dbReference>
<comment type="subcellular location">
    <subcellularLocation>
        <location evidence="8">Cell membrane</location>
        <topology evidence="8">Multi-pass membrane protein</topology>
    </subcellularLocation>
    <subcellularLocation>
        <location evidence="1">Membrane</location>
        <topology evidence="1">Multi-pass membrane protein</topology>
    </subcellularLocation>
</comment>
<dbReference type="NCBIfam" id="TIGR00836">
    <property type="entry name" value="amt"/>
    <property type="match status" value="1"/>
</dbReference>